<dbReference type="AlphaFoldDB" id="A0A3S8U4C2"/>
<dbReference type="Proteomes" id="UP000282002">
    <property type="component" value="Chromosome"/>
</dbReference>
<evidence type="ECO:0000313" key="2">
    <source>
        <dbReference type="Proteomes" id="UP000282002"/>
    </source>
</evidence>
<proteinExistence type="predicted"/>
<dbReference type="KEGG" id="taw:EI545_06235"/>
<name>A0A3S8U4C2_9RHOB</name>
<evidence type="ECO:0000313" key="1">
    <source>
        <dbReference type="EMBL" id="AZL58464.1"/>
    </source>
</evidence>
<reference evidence="1 2" key="1">
    <citation type="submission" date="2018-12" db="EMBL/GenBank/DDBJ databases">
        <title>Complete genome sequencing of Tabrizicola sp. K13M18.</title>
        <authorList>
            <person name="Bae J.-W."/>
        </authorList>
    </citation>
    <scope>NUCLEOTIDE SEQUENCE [LARGE SCALE GENOMIC DNA]</scope>
    <source>
        <strain evidence="1 2">K13M18</strain>
    </source>
</reference>
<dbReference type="EMBL" id="CP034328">
    <property type="protein sequence ID" value="AZL58464.1"/>
    <property type="molecule type" value="Genomic_DNA"/>
</dbReference>
<sequence length="64" mass="7444">MKISLQEIDMLKIQIYEDFLQSIASVRAGQNSEIAFVEHERRVRYLRQKVAVAEARPVQLRLAS</sequence>
<keyword evidence="2" id="KW-1185">Reference proteome</keyword>
<accession>A0A3S8U4C2</accession>
<organism evidence="1 2">
    <name type="scientific">Tabrizicola piscis</name>
    <dbReference type="NCBI Taxonomy" id="2494374"/>
    <lineage>
        <taxon>Bacteria</taxon>
        <taxon>Pseudomonadati</taxon>
        <taxon>Pseudomonadota</taxon>
        <taxon>Alphaproteobacteria</taxon>
        <taxon>Rhodobacterales</taxon>
        <taxon>Paracoccaceae</taxon>
        <taxon>Tabrizicola</taxon>
    </lineage>
</organism>
<dbReference type="RefSeq" id="WP_125324665.1">
    <property type="nucleotide sequence ID" value="NZ_CP034328.1"/>
</dbReference>
<evidence type="ECO:0008006" key="3">
    <source>
        <dbReference type="Google" id="ProtNLM"/>
    </source>
</evidence>
<gene>
    <name evidence="1" type="ORF">EI545_06235</name>
</gene>
<protein>
    <recommendedName>
        <fullName evidence="3">DUF465 domain-containing protein</fullName>
    </recommendedName>
</protein>